<reference evidence="2 3" key="2">
    <citation type="submission" date="2021-03" db="EMBL/GenBank/DDBJ databases">
        <title>Human Oral Microbial Genomes.</title>
        <authorList>
            <person name="Johnston C.D."/>
            <person name="Chen T."/>
            <person name="Dewhirst F.E."/>
        </authorList>
    </citation>
    <scope>NUCLEOTIDE SEQUENCE [LARGE SCALE GENOMIC DNA]</scope>
    <source>
        <strain evidence="2 3">CCUG 66490</strain>
    </source>
</reference>
<dbReference type="EMBL" id="CP072329">
    <property type="protein sequence ID" value="QUB39480.1"/>
    <property type="molecule type" value="Genomic_DNA"/>
</dbReference>
<keyword evidence="3" id="KW-1185">Reference proteome</keyword>
<evidence type="ECO:0000313" key="2">
    <source>
        <dbReference type="EMBL" id="QUB39480.1"/>
    </source>
</evidence>
<dbReference type="RefSeq" id="WP_200772227.1">
    <property type="nucleotide sequence ID" value="NZ_CP072329.1"/>
</dbReference>
<organism evidence="1 4">
    <name type="scientific">Streptococcus lactarius</name>
    <dbReference type="NCBI Taxonomy" id="684066"/>
    <lineage>
        <taxon>Bacteria</taxon>
        <taxon>Bacillati</taxon>
        <taxon>Bacillota</taxon>
        <taxon>Bacilli</taxon>
        <taxon>Lactobacillales</taxon>
        <taxon>Streptococcaceae</taxon>
        <taxon>Streptococcus</taxon>
    </lineage>
</organism>
<gene>
    <name evidence="1" type="ORF">BTU61_02660</name>
    <name evidence="2" type="ORF">J4854_03310</name>
</gene>
<protein>
    <submittedName>
        <fullName evidence="1">Uncharacterized protein</fullName>
    </submittedName>
</protein>
<evidence type="ECO:0000313" key="3">
    <source>
        <dbReference type="Proteomes" id="UP000676511"/>
    </source>
</evidence>
<evidence type="ECO:0000313" key="4">
    <source>
        <dbReference type="Proteomes" id="UP001138780"/>
    </source>
</evidence>
<dbReference type="AlphaFoldDB" id="A0A9X0WM18"/>
<reference evidence="1" key="1">
    <citation type="submission" date="2016-12" db="EMBL/GenBank/DDBJ databases">
        <title>Draft genome of Streptococcus lactarius CCUG 66490T type strain.</title>
        <authorList>
            <person name="Salva-Serra F."/>
            <person name="Engstrom-Jakobsson H."/>
            <person name="Thorell K."/>
            <person name="Gomila M."/>
            <person name="Gonzales-Siles L."/>
            <person name="Busquets A."/>
            <person name="Jaen-Luchoro D."/>
            <person name="Karlsson R."/>
            <person name="Kristiansson E."/>
            <person name="Moore E."/>
        </authorList>
    </citation>
    <scope>NUCLEOTIDE SEQUENCE</scope>
    <source>
        <strain evidence="1">CCUG 66490</strain>
    </source>
</reference>
<name>A0A9X0WM18_9STRE</name>
<accession>A0A9X0WM18</accession>
<sequence>MGDVIECFNISDKGHSLSNVIFIRIEPSDLKVTINDIISSLNNLSWIETFDEEYIKNSFEIRANATAERLSSQLKHFQQDKVTTEIGETVVSELSRLAIVNELDYLDIPLAELFKQQIAGNPGFDFFSETLSQFIVFGEAKYVSNSNGYGKSLAQIERFIREKRDVSDLNDIDKFVSITSLNNHTQNHKAFACAFSATSIETETIINHILKNKNFNKIKYHKEIILIAVNV</sequence>
<evidence type="ECO:0000313" key="1">
    <source>
        <dbReference type="EMBL" id="MBK4779100.1"/>
    </source>
</evidence>
<proteinExistence type="predicted"/>
<dbReference type="Proteomes" id="UP000676511">
    <property type="component" value="Chromosome"/>
</dbReference>
<dbReference type="Proteomes" id="UP001138780">
    <property type="component" value="Unassembled WGS sequence"/>
</dbReference>
<dbReference type="EMBL" id="MRXX01000003">
    <property type="protein sequence ID" value="MBK4779100.1"/>
    <property type="molecule type" value="Genomic_DNA"/>
</dbReference>